<accession>A0A5E8CG64</accession>
<organism evidence="1">
    <name type="scientific">seawater metagenome</name>
    <dbReference type="NCBI Taxonomy" id="1561972"/>
    <lineage>
        <taxon>unclassified sequences</taxon>
        <taxon>metagenomes</taxon>
        <taxon>ecological metagenomes</taxon>
    </lineage>
</organism>
<evidence type="ECO:0000313" key="1">
    <source>
        <dbReference type="EMBL" id="VVU94408.1"/>
    </source>
</evidence>
<gene>
    <name evidence="1" type="ORF">CPAV1605_130</name>
</gene>
<sequence>MKNKEVLNIIAAVILSKNLYTNTRGIRQCSSNLTENGCPEYYGNQYSKTSGYYKLTEWKEYLKHKDGNNTTHGYTGIIYQDSNYKDVIFTVAGEINNNHFVKEDFIVLEEFTIMDKQGQFCIFKAKYSHTPDSEVSNIATNVDKDTSLSWYKTTASPAFNNITRLRVEFNNEHPDLLRKITLC</sequence>
<dbReference type="EMBL" id="CABVLZ010000001">
    <property type="protein sequence ID" value="VVU94408.1"/>
    <property type="molecule type" value="Genomic_DNA"/>
</dbReference>
<protein>
    <submittedName>
        <fullName evidence="1">Uncharacterized protein</fullName>
    </submittedName>
</protein>
<dbReference type="AlphaFoldDB" id="A0A5E8CG64"/>
<reference evidence="1" key="1">
    <citation type="submission" date="2019-09" db="EMBL/GenBank/DDBJ databases">
        <authorList>
            <person name="Needham M D."/>
        </authorList>
    </citation>
    <scope>NUCLEOTIDE SEQUENCE</scope>
</reference>
<proteinExistence type="predicted"/>
<name>A0A5E8CG64_9ZZZZ</name>